<reference evidence="7 8" key="1">
    <citation type="submission" date="2013-03" db="EMBL/GenBank/DDBJ databases">
        <title>Salinisphaera hydrothermalis C41B8 Genome Sequencing.</title>
        <authorList>
            <person name="Li C."/>
            <person name="Lai Q."/>
            <person name="Shao Z."/>
        </authorList>
    </citation>
    <scope>NUCLEOTIDE SEQUENCE [LARGE SCALE GENOMIC DNA]</scope>
    <source>
        <strain evidence="7 8">C41B8</strain>
    </source>
</reference>
<organism evidence="7 8">
    <name type="scientific">Salinisphaera hydrothermalis (strain C41B8)</name>
    <dbReference type="NCBI Taxonomy" id="1304275"/>
    <lineage>
        <taxon>Bacteria</taxon>
        <taxon>Pseudomonadati</taxon>
        <taxon>Pseudomonadota</taxon>
        <taxon>Gammaproteobacteria</taxon>
        <taxon>Salinisphaerales</taxon>
        <taxon>Salinisphaeraceae</taxon>
        <taxon>Salinisphaera</taxon>
    </lineage>
</organism>
<evidence type="ECO:0000256" key="6">
    <source>
        <dbReference type="RuleBase" id="RU363041"/>
    </source>
</evidence>
<dbReference type="PANTHER" id="PTHR43701:SF2">
    <property type="entry name" value="MEMBRANE TRANSPORTER PROTEIN YJNA-RELATED"/>
    <property type="match status" value="1"/>
</dbReference>
<dbReference type="Pfam" id="PF01925">
    <property type="entry name" value="TauE"/>
    <property type="match status" value="1"/>
</dbReference>
<dbReference type="InterPro" id="IPR051598">
    <property type="entry name" value="TSUP/Inactive_protease-like"/>
</dbReference>
<protein>
    <recommendedName>
        <fullName evidence="6">Probable membrane transporter protein</fullName>
    </recommendedName>
</protein>
<dbReference type="InterPro" id="IPR002781">
    <property type="entry name" value="TM_pro_TauE-like"/>
</dbReference>
<gene>
    <name evidence="7" type="ORF">C41B8_12180</name>
</gene>
<evidence type="ECO:0000313" key="8">
    <source>
        <dbReference type="Proteomes" id="UP000028302"/>
    </source>
</evidence>
<keyword evidence="3 6" id="KW-0812">Transmembrane</keyword>
<evidence type="ECO:0000256" key="1">
    <source>
        <dbReference type="ARBA" id="ARBA00004141"/>
    </source>
</evidence>
<comment type="caution">
    <text evidence="7">The sequence shown here is derived from an EMBL/GenBank/DDBJ whole genome shotgun (WGS) entry which is preliminary data.</text>
</comment>
<keyword evidence="6" id="KW-1003">Cell membrane</keyword>
<proteinExistence type="inferred from homology"/>
<keyword evidence="8" id="KW-1185">Reference proteome</keyword>
<sequence length="276" mass="27992">MAIIFGVLVGLALGLTGGGGSIFAVPLLIYALHVAPRDAVAISLIAVAVTAAAGAVEGAVRRVIELRAAAIFAAAGVACAPVGVWLGNRVPGEVTVVAFACLMLMVAVRMIIKSYSAPEQASVIRARVADDAAADAATVCRYSADGRLRLTARCSLALLGAGVLVGVLSGFFGVGGGFLIVPALMLITDMGIHRAVSTSLLVIALIGLSGVVSAVFAGRHIEPMLTSLFIIGGIVGMGAGRALAQYLAGRTLQLVFAIGMIAIGTVMLVQRLGWWS</sequence>
<name>A0A084IJR6_SALHC</name>
<dbReference type="PANTHER" id="PTHR43701">
    <property type="entry name" value="MEMBRANE TRANSPORTER PROTEIN MJ0441-RELATED"/>
    <property type="match status" value="1"/>
</dbReference>
<feature type="transmembrane region" description="Helical" evidence="6">
    <location>
        <begin position="254"/>
        <end position="274"/>
    </location>
</feature>
<dbReference type="GO" id="GO:0005886">
    <property type="term" value="C:plasma membrane"/>
    <property type="evidence" value="ECO:0007669"/>
    <property type="project" value="UniProtKB-SubCell"/>
</dbReference>
<feature type="transmembrane region" description="Helical" evidence="6">
    <location>
        <begin position="156"/>
        <end position="184"/>
    </location>
</feature>
<dbReference type="Proteomes" id="UP000028302">
    <property type="component" value="Unassembled WGS sequence"/>
</dbReference>
<feature type="transmembrane region" description="Helical" evidence="6">
    <location>
        <begin position="94"/>
        <end position="112"/>
    </location>
</feature>
<dbReference type="EMBL" id="APNK01000019">
    <property type="protein sequence ID" value="KEZ76950.1"/>
    <property type="molecule type" value="Genomic_DNA"/>
</dbReference>
<dbReference type="OrthoDB" id="7063603at2"/>
<dbReference type="AlphaFoldDB" id="A0A084IJR6"/>
<evidence type="ECO:0000256" key="5">
    <source>
        <dbReference type="ARBA" id="ARBA00023136"/>
    </source>
</evidence>
<evidence type="ECO:0000256" key="3">
    <source>
        <dbReference type="ARBA" id="ARBA00022692"/>
    </source>
</evidence>
<feature type="transmembrane region" description="Helical" evidence="6">
    <location>
        <begin position="196"/>
        <end position="216"/>
    </location>
</feature>
<evidence type="ECO:0000256" key="2">
    <source>
        <dbReference type="ARBA" id="ARBA00009142"/>
    </source>
</evidence>
<evidence type="ECO:0000256" key="4">
    <source>
        <dbReference type="ARBA" id="ARBA00022989"/>
    </source>
</evidence>
<dbReference type="eggNOG" id="COG0730">
    <property type="taxonomic scope" value="Bacteria"/>
</dbReference>
<evidence type="ECO:0000313" key="7">
    <source>
        <dbReference type="EMBL" id="KEZ76950.1"/>
    </source>
</evidence>
<keyword evidence="5 6" id="KW-0472">Membrane</keyword>
<accession>A0A084IJR6</accession>
<keyword evidence="4 6" id="KW-1133">Transmembrane helix</keyword>
<feature type="transmembrane region" description="Helical" evidence="6">
    <location>
        <begin position="40"/>
        <end position="56"/>
    </location>
</feature>
<comment type="subcellular location">
    <subcellularLocation>
        <location evidence="6">Cell membrane</location>
        <topology evidence="6">Multi-pass membrane protein</topology>
    </subcellularLocation>
    <subcellularLocation>
        <location evidence="1">Membrane</location>
        <topology evidence="1">Multi-pass membrane protein</topology>
    </subcellularLocation>
</comment>
<dbReference type="RefSeq" id="WP_037338576.1">
    <property type="nucleotide sequence ID" value="NZ_APNK01000019.1"/>
</dbReference>
<feature type="transmembrane region" description="Helical" evidence="6">
    <location>
        <begin position="228"/>
        <end position="248"/>
    </location>
</feature>
<comment type="similarity">
    <text evidence="2 6">Belongs to the 4-toluene sulfonate uptake permease (TSUP) (TC 2.A.102) family.</text>
</comment>
<feature type="transmembrane region" description="Helical" evidence="6">
    <location>
        <begin position="68"/>
        <end position="88"/>
    </location>
</feature>